<name>A0ABY8J9W7_9BRAD</name>
<dbReference type="EMBL" id="CP121646">
    <property type="protein sequence ID" value="WFU62286.1"/>
    <property type="molecule type" value="Genomic_DNA"/>
</dbReference>
<evidence type="ECO:0008006" key="3">
    <source>
        <dbReference type="Google" id="ProtNLM"/>
    </source>
</evidence>
<accession>A0ABY8J9W7</accession>
<organism evidence="1 2">
    <name type="scientific">Bradyrhizobium brasilense</name>
    <dbReference type="NCBI Taxonomy" id="1419277"/>
    <lineage>
        <taxon>Bacteria</taxon>
        <taxon>Pseudomonadati</taxon>
        <taxon>Pseudomonadota</taxon>
        <taxon>Alphaproteobacteria</taxon>
        <taxon>Hyphomicrobiales</taxon>
        <taxon>Nitrobacteraceae</taxon>
        <taxon>Bradyrhizobium</taxon>
    </lineage>
</organism>
<reference evidence="1 2" key="1">
    <citation type="submission" date="2023-04" db="EMBL/GenBank/DDBJ databases">
        <title>Australian commercial rhizobial inoculants.</title>
        <authorList>
            <person name="Kohlmeier M.G."/>
            <person name="O'Hara G.W."/>
            <person name="Colombi E."/>
            <person name="Ramsay J.P."/>
            <person name="Terpolilli J."/>
        </authorList>
    </citation>
    <scope>NUCLEOTIDE SEQUENCE [LARGE SCALE GENOMIC DNA]</scope>
    <source>
        <strain evidence="1 2">CB627</strain>
    </source>
</reference>
<evidence type="ECO:0000313" key="2">
    <source>
        <dbReference type="Proteomes" id="UP001221546"/>
    </source>
</evidence>
<proteinExistence type="predicted"/>
<protein>
    <recommendedName>
        <fullName evidence="3">Bartonella effector protein BID domain-containing protein</fullName>
    </recommendedName>
</protein>
<gene>
    <name evidence="1" type="ORF">QA636_33045</name>
</gene>
<keyword evidence="2" id="KW-1185">Reference proteome</keyword>
<evidence type="ECO:0000313" key="1">
    <source>
        <dbReference type="EMBL" id="WFU62286.1"/>
    </source>
</evidence>
<dbReference type="Proteomes" id="UP001221546">
    <property type="component" value="Chromosome"/>
</dbReference>
<sequence>MSSIGEQFGVKGRRKMLRADVPGRANQAIRMWTLTSKPDSTIERLEKGYLDALSSVDLAENIGKQLHADTRYTDQGRQDQYRDHILHQAVPVFHRGRRAISRAKQELDRMRARLQLPKADPADAAGAIAKMEIRTWLRGLPQVERDKITRAENLDPQVRAAIIEAALALTGVADSHLAVLKEKVLREVHGSLIDDIAQLEDAISVATSAIEAGRESVHIDTGMTIEQFNAAAAPIEQRQKVAWLRRGRVVDLEHGVERDRARGVLGSLGIDTVTPDVLTAGPARKYAAGLRNMRPAAFIPKPGP</sequence>
<dbReference type="RefSeq" id="WP_310885029.1">
    <property type="nucleotide sequence ID" value="NZ_CP121646.1"/>
</dbReference>